<dbReference type="GeneID" id="26736387"/>
<keyword evidence="2" id="KW-1185">Reference proteome</keyword>
<dbReference type="OrthoDB" id="76115at2157"/>
<organism evidence="1 2">
    <name type="scientific">Methanobrevibacter millerae</name>
    <dbReference type="NCBI Taxonomy" id="230361"/>
    <lineage>
        <taxon>Archaea</taxon>
        <taxon>Methanobacteriati</taxon>
        <taxon>Methanobacteriota</taxon>
        <taxon>Methanomada group</taxon>
        <taxon>Methanobacteria</taxon>
        <taxon>Methanobacteriales</taxon>
        <taxon>Methanobacteriaceae</taxon>
        <taxon>Methanobrevibacter</taxon>
    </lineage>
</organism>
<accession>A0A0U2SK09</accession>
<dbReference type="PATRIC" id="fig|230361.4.peg.1483"/>
<dbReference type="RefSeq" id="WP_058739468.1">
    <property type="nucleotide sequence ID" value="NZ_CP011266.1"/>
</dbReference>
<evidence type="ECO:0000313" key="2">
    <source>
        <dbReference type="Proteomes" id="UP000067738"/>
    </source>
</evidence>
<gene>
    <name evidence="1" type="ORF">sm9_1440</name>
</gene>
<proteinExistence type="predicted"/>
<sequence length="80" mass="8735">MIVNVKATNKNNGEVISYKLEGDSTAGFLCDGTHMQEVADNKVREVNNNLILQGSPLYTIKSGESAEIEAMTFDIEINAE</sequence>
<name>A0A0U2SK09_9EURY</name>
<reference evidence="1 2" key="1">
    <citation type="submission" date="2015-04" db="EMBL/GenBank/DDBJ databases">
        <title>The complete genome sequence of the rumen methanogen Methanobrevibacter millerae SM9.</title>
        <authorList>
            <person name="Leahy S.C."/>
            <person name="Kelly W.J."/>
            <person name="Pacheco D.M."/>
            <person name="Li D."/>
            <person name="Altermann E."/>
            <person name="Attwood G.T."/>
        </authorList>
    </citation>
    <scope>NUCLEOTIDE SEQUENCE [LARGE SCALE GENOMIC DNA]</scope>
    <source>
        <strain evidence="1 2">SM9</strain>
    </source>
</reference>
<dbReference type="EMBL" id="CP011266">
    <property type="protein sequence ID" value="ALT69221.1"/>
    <property type="molecule type" value="Genomic_DNA"/>
</dbReference>
<dbReference type="KEGG" id="mmil:sm9_1440"/>
<dbReference type="Proteomes" id="UP000067738">
    <property type="component" value="Chromosome"/>
</dbReference>
<dbReference type="AlphaFoldDB" id="A0A0U2SK09"/>
<evidence type="ECO:0000313" key="1">
    <source>
        <dbReference type="EMBL" id="ALT69221.1"/>
    </source>
</evidence>
<protein>
    <submittedName>
        <fullName evidence="1">Uncharacterized protein</fullName>
    </submittedName>
</protein>